<keyword evidence="3" id="KW-0677">Repeat</keyword>
<dbReference type="SMART" id="SM00155">
    <property type="entry name" value="PLDc"/>
    <property type="match status" value="2"/>
</dbReference>
<comment type="catalytic activity">
    <reaction evidence="1">
        <text>a 1,2-diacyl-sn-glycero-3-phosphocholine + H2O = a 1,2-diacyl-sn-glycero-3-phosphate + choline + H(+)</text>
        <dbReference type="Rhea" id="RHEA:14445"/>
        <dbReference type="ChEBI" id="CHEBI:15354"/>
        <dbReference type="ChEBI" id="CHEBI:15377"/>
        <dbReference type="ChEBI" id="CHEBI:15378"/>
        <dbReference type="ChEBI" id="CHEBI:57643"/>
        <dbReference type="ChEBI" id="CHEBI:58608"/>
        <dbReference type="EC" id="3.1.4.4"/>
    </reaction>
</comment>
<evidence type="ECO:0000256" key="3">
    <source>
        <dbReference type="ARBA" id="ARBA00022737"/>
    </source>
</evidence>
<dbReference type="EMBL" id="CAJOBC010009014">
    <property type="protein sequence ID" value="CAF3976932.1"/>
    <property type="molecule type" value="Genomic_DNA"/>
</dbReference>
<evidence type="ECO:0000256" key="4">
    <source>
        <dbReference type="ARBA" id="ARBA00022801"/>
    </source>
</evidence>
<dbReference type="Pfam" id="PF00614">
    <property type="entry name" value="PLDc"/>
    <property type="match status" value="1"/>
</dbReference>
<proteinExistence type="predicted"/>
<dbReference type="OrthoDB" id="14911at2759"/>
<dbReference type="AlphaFoldDB" id="A0A814XEE8"/>
<evidence type="ECO:0000313" key="8">
    <source>
        <dbReference type="EMBL" id="CAF1212965.1"/>
    </source>
</evidence>
<organism evidence="8 10">
    <name type="scientific">Didymodactylos carnosus</name>
    <dbReference type="NCBI Taxonomy" id="1234261"/>
    <lineage>
        <taxon>Eukaryota</taxon>
        <taxon>Metazoa</taxon>
        <taxon>Spiralia</taxon>
        <taxon>Gnathifera</taxon>
        <taxon>Rotifera</taxon>
        <taxon>Eurotatoria</taxon>
        <taxon>Bdelloidea</taxon>
        <taxon>Philodinida</taxon>
        <taxon>Philodinidae</taxon>
        <taxon>Didymodactylos</taxon>
    </lineage>
</organism>
<keyword evidence="10" id="KW-1185">Reference proteome</keyword>
<evidence type="ECO:0000259" key="7">
    <source>
        <dbReference type="PROSITE" id="PS50035"/>
    </source>
</evidence>
<gene>
    <name evidence="8" type="ORF">GPM918_LOCUS24306</name>
    <name evidence="9" type="ORF">SRO942_LOCUS24306</name>
</gene>
<protein>
    <recommendedName>
        <fullName evidence="2">phospholipase D</fullName>
        <ecNumber evidence="2">3.1.4.4</ecNumber>
    </recommendedName>
</protein>
<comment type="caution">
    <text evidence="8">The sequence shown here is derived from an EMBL/GenBank/DDBJ whole genome shotgun (WGS) entry which is preliminary data.</text>
</comment>
<evidence type="ECO:0000256" key="1">
    <source>
        <dbReference type="ARBA" id="ARBA00000798"/>
    </source>
</evidence>
<reference evidence="8" key="1">
    <citation type="submission" date="2021-02" db="EMBL/GenBank/DDBJ databases">
        <authorList>
            <person name="Nowell W R."/>
        </authorList>
    </citation>
    <scope>NUCLEOTIDE SEQUENCE</scope>
</reference>
<evidence type="ECO:0000313" key="10">
    <source>
        <dbReference type="Proteomes" id="UP000663829"/>
    </source>
</evidence>
<dbReference type="SUPFAM" id="SSF50729">
    <property type="entry name" value="PH domain-like"/>
    <property type="match status" value="1"/>
</dbReference>
<evidence type="ECO:0000256" key="6">
    <source>
        <dbReference type="ARBA" id="ARBA00023098"/>
    </source>
</evidence>
<dbReference type="EMBL" id="CAJNOQ010009012">
    <property type="protein sequence ID" value="CAF1212965.1"/>
    <property type="molecule type" value="Genomic_DNA"/>
</dbReference>
<accession>A0A814XEE8</accession>
<dbReference type="GO" id="GO:0009395">
    <property type="term" value="P:phospholipid catabolic process"/>
    <property type="evidence" value="ECO:0007669"/>
    <property type="project" value="TreeGrafter"/>
</dbReference>
<dbReference type="InterPro" id="IPR001736">
    <property type="entry name" value="PLipase_D/transphosphatidylase"/>
</dbReference>
<keyword evidence="6" id="KW-0443">Lipid metabolism</keyword>
<dbReference type="PANTHER" id="PTHR18896:SF76">
    <property type="entry name" value="PHOSPHOLIPASE"/>
    <property type="match status" value="1"/>
</dbReference>
<dbReference type="PANTHER" id="PTHR18896">
    <property type="entry name" value="PHOSPHOLIPASE D"/>
    <property type="match status" value="1"/>
</dbReference>
<feature type="domain" description="PLD phosphodiesterase" evidence="7">
    <location>
        <begin position="413"/>
        <end position="440"/>
    </location>
</feature>
<sequence>MSNGAADAGSGINALFDKTHDITQLTFNVVHIAEKYVEYLPYPPLKDVGDKFAVAHVYDRDNRSFLPNINVRVKSVNAEHHSPVKQFLNPWLTRGEDTEGPCFPARSDRAAGINEQSIRSRCTLLQEYLNKILIHSQFRNHPAVVIIDSEFFEISPLSFVYGLSPSLKEHFMKKRSHENYRGRSFIYRIPFCCDKCNFYRGKRWFVIKDTYFTYIDPSTYEVRFPMLVDREFLIESGFTHTGAKHGIKITNLQGSVVVKCNKKSRKEDWHEQFEKLRERCSRNGLTGGTANRFNSFVPMRSDQLSYWFVNAKGYMESIAKAIANAKEEIFITDWWLSPELMLIRPSNNPLHRLDILLGKKADDGIRIYVMIYRESMFINLNSAHTARVLKARNKNNIKIIRHPRQNVLRGRELMWSHHEKCVIIDQKIAFIGGIDLCFGRWDDDIMRLVDLGPANIRTLKSSEQLAVELERDKMQTVEAGKKIVTEMAEDAGVKRVSSVGLRANTGARHKFEFEHPGDRKEAKSSTRGMLYFL</sequence>
<dbReference type="Gene3D" id="3.30.870.10">
    <property type="entry name" value="Endonuclease Chain A"/>
    <property type="match status" value="1"/>
</dbReference>
<name>A0A814XEE8_9BILA</name>
<dbReference type="Proteomes" id="UP000663829">
    <property type="component" value="Unassembled WGS sequence"/>
</dbReference>
<dbReference type="GO" id="GO:0004630">
    <property type="term" value="F:phospholipase D activity"/>
    <property type="evidence" value="ECO:0007669"/>
    <property type="project" value="UniProtKB-EC"/>
</dbReference>
<keyword evidence="5" id="KW-0442">Lipid degradation</keyword>
<dbReference type="PROSITE" id="PS50035">
    <property type="entry name" value="PLD"/>
    <property type="match status" value="1"/>
</dbReference>
<evidence type="ECO:0000256" key="2">
    <source>
        <dbReference type="ARBA" id="ARBA00012027"/>
    </source>
</evidence>
<dbReference type="Proteomes" id="UP000681722">
    <property type="component" value="Unassembled WGS sequence"/>
</dbReference>
<dbReference type="SUPFAM" id="SSF56024">
    <property type="entry name" value="Phospholipase D/nuclease"/>
    <property type="match status" value="1"/>
</dbReference>
<dbReference type="InterPro" id="IPR015679">
    <property type="entry name" value="PLipase_D_fam"/>
</dbReference>
<dbReference type="EC" id="3.1.4.4" evidence="2"/>
<keyword evidence="4" id="KW-0378">Hydrolase</keyword>
<evidence type="ECO:0000313" key="9">
    <source>
        <dbReference type="EMBL" id="CAF3976932.1"/>
    </source>
</evidence>
<evidence type="ECO:0000256" key="5">
    <source>
        <dbReference type="ARBA" id="ARBA00022963"/>
    </source>
</evidence>